<organism evidence="3">
    <name type="scientific">Chromera velia CCMP2878</name>
    <dbReference type="NCBI Taxonomy" id="1169474"/>
    <lineage>
        <taxon>Eukaryota</taxon>
        <taxon>Sar</taxon>
        <taxon>Alveolata</taxon>
        <taxon>Colpodellida</taxon>
        <taxon>Chromeraceae</taxon>
        <taxon>Chromera</taxon>
    </lineage>
</organism>
<proteinExistence type="predicted"/>
<evidence type="ECO:0008006" key="4">
    <source>
        <dbReference type="Google" id="ProtNLM"/>
    </source>
</evidence>
<sequence>MRSFSFLLVSLFASSTAQETPLTTRLATEGWHLVGASWCLQTVMQRRIFNYTELDQINNFNCDLDSSPEGCQSCVQWFPTWYHNETGSCYPGRRNAEALERLMDWHKENQTDIGIMLVSARPVQRWVWTVADHNGGFPNGYSALNAHFEPNENYTIFVQPGSQLSGVSSVFSASAPSTSDFVNRHIVSGRFTEEELRELGQTNGTLTATDGYTLSVTGDRIEGLRYRQAASNDRAVVYLLYGAFPHDDIVAAHAEDEEAEIEALGTTTADEEDEVLFEEAPEAEAEEELEEAAETATEGAREGRALQVRCRCAFGIRMGRMCRVCRGVGRNRRCSMRPAIC</sequence>
<name>A0A0G4FPP0_9ALVE</name>
<dbReference type="Gene3D" id="3.40.30.10">
    <property type="entry name" value="Glutaredoxin"/>
    <property type="match status" value="1"/>
</dbReference>
<feature type="region of interest" description="Disordered" evidence="1">
    <location>
        <begin position="281"/>
        <end position="300"/>
    </location>
</feature>
<dbReference type="VEuPathDB" id="CryptoDB:Cvel_18123"/>
<evidence type="ECO:0000313" key="3">
    <source>
        <dbReference type="EMBL" id="CEM16394.1"/>
    </source>
</evidence>
<evidence type="ECO:0000256" key="2">
    <source>
        <dbReference type="SAM" id="SignalP"/>
    </source>
</evidence>
<protein>
    <recommendedName>
        <fullName evidence="4">FAS1 domain-containing protein</fullName>
    </recommendedName>
</protein>
<keyword evidence="2" id="KW-0732">Signal</keyword>
<feature type="compositionally biased region" description="Acidic residues" evidence="1">
    <location>
        <begin position="281"/>
        <end position="293"/>
    </location>
</feature>
<dbReference type="AlphaFoldDB" id="A0A0G4FPP0"/>
<gene>
    <name evidence="3" type="ORF">Cvel_18123</name>
</gene>
<evidence type="ECO:0000256" key="1">
    <source>
        <dbReference type="SAM" id="MobiDB-lite"/>
    </source>
</evidence>
<feature type="signal peptide" evidence="2">
    <location>
        <begin position="1"/>
        <end position="17"/>
    </location>
</feature>
<feature type="chain" id="PRO_5005189086" description="FAS1 domain-containing protein" evidence="2">
    <location>
        <begin position="18"/>
        <end position="341"/>
    </location>
</feature>
<reference evidence="3" key="1">
    <citation type="submission" date="2014-11" db="EMBL/GenBank/DDBJ databases">
        <authorList>
            <person name="Otto D Thomas"/>
            <person name="Naeem Raeece"/>
        </authorList>
    </citation>
    <scope>NUCLEOTIDE SEQUENCE</scope>
</reference>
<accession>A0A0G4FPP0</accession>
<dbReference type="EMBL" id="CDMZ01000536">
    <property type="protein sequence ID" value="CEM16394.1"/>
    <property type="molecule type" value="Genomic_DNA"/>
</dbReference>